<accession>A0ABQ8YFH2</accession>
<proteinExistence type="predicted"/>
<dbReference type="InterPro" id="IPR005176">
    <property type="entry name" value="PONY_dom"/>
</dbReference>
<dbReference type="InterPro" id="IPR042460">
    <property type="entry name" value="DCN1-like_PONY"/>
</dbReference>
<feature type="region of interest" description="Disordered" evidence="2">
    <location>
        <begin position="111"/>
        <end position="165"/>
    </location>
</feature>
<dbReference type="PANTHER" id="PTHR12281:SF31">
    <property type="entry name" value="DCN1-LIKE PROTEIN 3"/>
    <property type="match status" value="1"/>
</dbReference>
<dbReference type="EMBL" id="JAOAOG010000171">
    <property type="protein sequence ID" value="KAJ6243309.1"/>
    <property type="molecule type" value="Genomic_DNA"/>
</dbReference>
<feature type="region of interest" description="Disordered" evidence="2">
    <location>
        <begin position="54"/>
        <end position="97"/>
    </location>
</feature>
<feature type="domain" description="DCUN1" evidence="3">
    <location>
        <begin position="165"/>
        <end position="352"/>
    </location>
</feature>
<evidence type="ECO:0000256" key="2">
    <source>
        <dbReference type="SAM" id="MobiDB-lite"/>
    </source>
</evidence>
<dbReference type="Proteomes" id="UP001150062">
    <property type="component" value="Unassembled WGS sequence"/>
</dbReference>
<sequence length="355" mass="42550">MTNYSNFGSDNQIDLSLQFSFFTNSSFSTSQVFLEAYNYDIQSSVQSFFQADPIETKGSESQDEINLNSEKESFSSSSEDELIKPLNKPIKKQEKKIEKEEEIIIKPKKEKEEKEKREKEKREKEKREKEKRDKEKREREKEKEKEKEKREKEKKKIKKKKNSKPSRQTLLETFNTYKNEESDFMDADGIEKFLIDIEIDPISLEALVISWVIESETMCIFTRKEFLNFWKYEADTTERIQSKIPFFMKRCEQNFNKFYVWVFGWSKEHSEHRSIALPIARELWKLILPGHWKLCDKWFEFINTLNENSNSINLDSWKLLLDFAQTTGSSMEDYDETAAWPVLIDDFVEWYLENN</sequence>
<gene>
    <name evidence="4" type="ORF">M0813_22280</name>
</gene>
<comment type="function">
    <text evidence="1">Neddylation of cullins play an essential role in the regulation of SCF-type complexes activity.</text>
</comment>
<feature type="compositionally biased region" description="Basic and acidic residues" evidence="2">
    <location>
        <begin position="111"/>
        <end position="151"/>
    </location>
</feature>
<protein>
    <recommendedName>
        <fullName evidence="1">Defective in cullin neddylation protein</fullName>
    </recommendedName>
</protein>
<dbReference type="Gene3D" id="1.10.238.200">
    <property type="entry name" value="Cullin, PONY binding domain"/>
    <property type="match status" value="1"/>
</dbReference>
<dbReference type="Gene3D" id="1.10.238.10">
    <property type="entry name" value="EF-hand"/>
    <property type="match status" value="1"/>
</dbReference>
<keyword evidence="5" id="KW-1185">Reference proteome</keyword>
<feature type="compositionally biased region" description="Basic residues" evidence="2">
    <location>
        <begin position="152"/>
        <end position="164"/>
    </location>
</feature>
<dbReference type="PROSITE" id="PS51229">
    <property type="entry name" value="DCUN1"/>
    <property type="match status" value="1"/>
</dbReference>
<evidence type="ECO:0000259" key="3">
    <source>
        <dbReference type="PROSITE" id="PS51229"/>
    </source>
</evidence>
<comment type="caution">
    <text evidence="4">The sequence shown here is derived from an EMBL/GenBank/DDBJ whole genome shotgun (WGS) entry which is preliminary data.</text>
</comment>
<reference evidence="4" key="1">
    <citation type="submission" date="2022-08" db="EMBL/GenBank/DDBJ databases">
        <title>Novel sulfate-reducing endosymbionts in the free-living metamonad Anaeramoeba.</title>
        <authorList>
            <person name="Jerlstrom-Hultqvist J."/>
            <person name="Cepicka I."/>
            <person name="Gallot-Lavallee L."/>
            <person name="Salas-Leiva D."/>
            <person name="Curtis B.A."/>
            <person name="Zahonova K."/>
            <person name="Pipaliya S."/>
            <person name="Dacks J."/>
            <person name="Roger A.J."/>
        </authorList>
    </citation>
    <scope>NUCLEOTIDE SEQUENCE</scope>
    <source>
        <strain evidence="4">Schooner1</strain>
    </source>
</reference>
<evidence type="ECO:0000256" key="1">
    <source>
        <dbReference type="RuleBase" id="RU410713"/>
    </source>
</evidence>
<name>A0ABQ8YFH2_9EUKA</name>
<evidence type="ECO:0000313" key="4">
    <source>
        <dbReference type="EMBL" id="KAJ6243309.1"/>
    </source>
</evidence>
<evidence type="ECO:0000313" key="5">
    <source>
        <dbReference type="Proteomes" id="UP001150062"/>
    </source>
</evidence>
<dbReference type="Pfam" id="PF03556">
    <property type="entry name" value="Cullin_binding"/>
    <property type="match status" value="1"/>
</dbReference>
<dbReference type="PANTHER" id="PTHR12281">
    <property type="entry name" value="RP42 RELATED"/>
    <property type="match status" value="1"/>
</dbReference>
<organism evidence="4 5">
    <name type="scientific">Anaeramoeba flamelloides</name>
    <dbReference type="NCBI Taxonomy" id="1746091"/>
    <lineage>
        <taxon>Eukaryota</taxon>
        <taxon>Metamonada</taxon>
        <taxon>Anaeramoebidae</taxon>
        <taxon>Anaeramoeba</taxon>
    </lineage>
</organism>
<dbReference type="InterPro" id="IPR014764">
    <property type="entry name" value="DCN-prot"/>
</dbReference>